<sequence length="50" mass="5948">MRKKVQRKSKKAQKVSIPTIFLRRLPILFNLPHLEVNKILKQLLLKLTNL</sequence>
<gene>
    <name evidence="1" type="ORF">CLV51_1011147</name>
</gene>
<comment type="caution">
    <text evidence="1">The sequence shown here is derived from an EMBL/GenBank/DDBJ whole genome shotgun (WGS) entry which is preliminary data.</text>
</comment>
<keyword evidence="2" id="KW-1185">Reference proteome</keyword>
<evidence type="ECO:0000313" key="2">
    <source>
        <dbReference type="Proteomes" id="UP000240971"/>
    </source>
</evidence>
<accession>A0A2P8HUA2</accession>
<dbReference type="Proteomes" id="UP000240971">
    <property type="component" value="Unassembled WGS sequence"/>
</dbReference>
<organism evidence="1 2">
    <name type="scientific">Chitinophaga niastensis</name>
    <dbReference type="NCBI Taxonomy" id="536980"/>
    <lineage>
        <taxon>Bacteria</taxon>
        <taxon>Pseudomonadati</taxon>
        <taxon>Bacteroidota</taxon>
        <taxon>Chitinophagia</taxon>
        <taxon>Chitinophagales</taxon>
        <taxon>Chitinophagaceae</taxon>
        <taxon>Chitinophaga</taxon>
    </lineage>
</organism>
<evidence type="ECO:0000313" key="1">
    <source>
        <dbReference type="EMBL" id="PSL49810.1"/>
    </source>
</evidence>
<protein>
    <submittedName>
        <fullName evidence="1">Uncharacterized protein</fullName>
    </submittedName>
</protein>
<dbReference type="AlphaFoldDB" id="A0A2P8HUA2"/>
<name>A0A2P8HUA2_CHINA</name>
<proteinExistence type="predicted"/>
<reference evidence="1 2" key="1">
    <citation type="submission" date="2018-03" db="EMBL/GenBank/DDBJ databases">
        <title>Genomic Encyclopedia of Archaeal and Bacterial Type Strains, Phase II (KMG-II): from individual species to whole genera.</title>
        <authorList>
            <person name="Goeker M."/>
        </authorList>
    </citation>
    <scope>NUCLEOTIDE SEQUENCE [LARGE SCALE GENOMIC DNA]</scope>
    <source>
        <strain evidence="1 2">DSM 24859</strain>
    </source>
</reference>
<dbReference type="EMBL" id="PYAW01000001">
    <property type="protein sequence ID" value="PSL49810.1"/>
    <property type="molecule type" value="Genomic_DNA"/>
</dbReference>